<dbReference type="Gene3D" id="3.40.1280.30">
    <property type="match status" value="2"/>
</dbReference>
<dbReference type="Proteomes" id="UP000799437">
    <property type="component" value="Unassembled WGS sequence"/>
</dbReference>
<dbReference type="InterPro" id="IPR028564">
    <property type="entry name" value="MT_TRM10-typ"/>
</dbReference>
<evidence type="ECO:0000256" key="7">
    <source>
        <dbReference type="ARBA" id="ARBA00032166"/>
    </source>
</evidence>
<dbReference type="RefSeq" id="XP_033603332.1">
    <property type="nucleotide sequence ID" value="XM_033743408.1"/>
</dbReference>
<keyword evidence="3" id="KW-0489">Methyltransferase</keyword>
<evidence type="ECO:0000256" key="8">
    <source>
        <dbReference type="ARBA" id="ARBA00048434"/>
    </source>
</evidence>
<evidence type="ECO:0000256" key="5">
    <source>
        <dbReference type="ARBA" id="ARBA00022691"/>
    </source>
</evidence>
<dbReference type="InterPro" id="IPR007356">
    <property type="entry name" value="tRNA_m1G_MeTrfase_euk"/>
</dbReference>
<evidence type="ECO:0000313" key="12">
    <source>
        <dbReference type="Proteomes" id="UP000799437"/>
    </source>
</evidence>
<dbReference type="InterPro" id="IPR038459">
    <property type="entry name" value="MT_TRM10-typ_sf"/>
</dbReference>
<feature type="region of interest" description="Disordered" evidence="9">
    <location>
        <begin position="299"/>
        <end position="368"/>
    </location>
</feature>
<gene>
    <name evidence="11" type="ORF">EJ05DRAFT_473467</name>
</gene>
<evidence type="ECO:0000256" key="9">
    <source>
        <dbReference type="SAM" id="MobiDB-lite"/>
    </source>
</evidence>
<evidence type="ECO:0000256" key="1">
    <source>
        <dbReference type="ARBA" id="ARBA00012797"/>
    </source>
</evidence>
<name>A0A6A6WIB2_9PEZI</name>
<reference evidence="11" key="1">
    <citation type="journal article" date="2020" name="Stud. Mycol.">
        <title>101 Dothideomycetes genomes: a test case for predicting lifestyles and emergence of pathogens.</title>
        <authorList>
            <person name="Haridas S."/>
            <person name="Albert R."/>
            <person name="Binder M."/>
            <person name="Bloem J."/>
            <person name="Labutti K."/>
            <person name="Salamov A."/>
            <person name="Andreopoulos B."/>
            <person name="Baker S."/>
            <person name="Barry K."/>
            <person name="Bills G."/>
            <person name="Bluhm B."/>
            <person name="Cannon C."/>
            <person name="Castanera R."/>
            <person name="Culley D."/>
            <person name="Daum C."/>
            <person name="Ezra D."/>
            <person name="Gonzalez J."/>
            <person name="Henrissat B."/>
            <person name="Kuo A."/>
            <person name="Liang C."/>
            <person name="Lipzen A."/>
            <person name="Lutzoni F."/>
            <person name="Magnuson J."/>
            <person name="Mondo S."/>
            <person name="Nolan M."/>
            <person name="Ohm R."/>
            <person name="Pangilinan J."/>
            <person name="Park H.-J."/>
            <person name="Ramirez L."/>
            <person name="Alfaro M."/>
            <person name="Sun H."/>
            <person name="Tritt A."/>
            <person name="Yoshinaga Y."/>
            <person name="Zwiers L.-H."/>
            <person name="Turgeon B."/>
            <person name="Goodwin S."/>
            <person name="Spatafora J."/>
            <person name="Crous P."/>
            <person name="Grigoriev I."/>
        </authorList>
    </citation>
    <scope>NUCLEOTIDE SEQUENCE</scope>
    <source>
        <strain evidence="11">CBS 121739</strain>
    </source>
</reference>
<protein>
    <recommendedName>
        <fullName evidence="2">tRNA (guanine(9)-N1)-methyltransferase</fullName>
        <ecNumber evidence="1">2.1.1.221</ecNumber>
    </recommendedName>
    <alternativeName>
        <fullName evidence="7">tRNA methyltransferase 10</fullName>
    </alternativeName>
    <alternativeName>
        <fullName evidence="6">tRNA(m1G9)-methyltransferase</fullName>
    </alternativeName>
</protein>
<evidence type="ECO:0000256" key="2">
    <source>
        <dbReference type="ARBA" id="ARBA00020451"/>
    </source>
</evidence>
<feature type="compositionally biased region" description="Acidic residues" evidence="9">
    <location>
        <begin position="337"/>
        <end position="346"/>
    </location>
</feature>
<organism evidence="11 12">
    <name type="scientific">Pseudovirgaria hyperparasitica</name>
    <dbReference type="NCBI Taxonomy" id="470096"/>
    <lineage>
        <taxon>Eukaryota</taxon>
        <taxon>Fungi</taxon>
        <taxon>Dikarya</taxon>
        <taxon>Ascomycota</taxon>
        <taxon>Pezizomycotina</taxon>
        <taxon>Dothideomycetes</taxon>
        <taxon>Dothideomycetes incertae sedis</taxon>
        <taxon>Acrospermales</taxon>
        <taxon>Acrospermaceae</taxon>
        <taxon>Pseudovirgaria</taxon>
    </lineage>
</organism>
<proteinExistence type="predicted"/>
<dbReference type="GeneID" id="54484462"/>
<accession>A0A6A6WIB2</accession>
<dbReference type="OrthoDB" id="278300at2759"/>
<evidence type="ECO:0000256" key="6">
    <source>
        <dbReference type="ARBA" id="ARBA00031792"/>
    </source>
</evidence>
<evidence type="ECO:0000313" key="11">
    <source>
        <dbReference type="EMBL" id="KAF2760881.1"/>
    </source>
</evidence>
<feature type="compositionally biased region" description="Polar residues" evidence="9">
    <location>
        <begin position="151"/>
        <end position="161"/>
    </location>
</feature>
<dbReference type="PANTHER" id="PTHR13563">
    <property type="entry name" value="TRNA (GUANINE-9-) METHYLTRANSFERASE"/>
    <property type="match status" value="1"/>
</dbReference>
<feature type="domain" description="SAM-dependent MTase TRM10-type" evidence="10">
    <location>
        <begin position="167"/>
        <end position="465"/>
    </location>
</feature>
<dbReference type="EMBL" id="ML996567">
    <property type="protein sequence ID" value="KAF2760881.1"/>
    <property type="molecule type" value="Genomic_DNA"/>
</dbReference>
<dbReference type="CDD" id="cd18089">
    <property type="entry name" value="SPOUT_Trm10-like"/>
    <property type="match status" value="1"/>
</dbReference>
<dbReference type="AlphaFoldDB" id="A0A6A6WIB2"/>
<dbReference type="GO" id="GO:0000049">
    <property type="term" value="F:tRNA binding"/>
    <property type="evidence" value="ECO:0007669"/>
    <property type="project" value="TreeGrafter"/>
</dbReference>
<comment type="catalytic activity">
    <reaction evidence="8">
        <text>guanosine(9) in tRNA + S-adenosyl-L-methionine = N(1)-methylguanosine(9) in tRNA + S-adenosyl-L-homocysteine + H(+)</text>
        <dbReference type="Rhea" id="RHEA:43156"/>
        <dbReference type="Rhea" id="RHEA-COMP:10367"/>
        <dbReference type="Rhea" id="RHEA-COMP:10368"/>
        <dbReference type="ChEBI" id="CHEBI:15378"/>
        <dbReference type="ChEBI" id="CHEBI:57856"/>
        <dbReference type="ChEBI" id="CHEBI:59789"/>
        <dbReference type="ChEBI" id="CHEBI:73542"/>
        <dbReference type="ChEBI" id="CHEBI:74269"/>
        <dbReference type="EC" id="2.1.1.221"/>
    </reaction>
</comment>
<feature type="region of interest" description="Disordered" evidence="9">
    <location>
        <begin position="480"/>
        <end position="500"/>
    </location>
</feature>
<evidence type="ECO:0000259" key="10">
    <source>
        <dbReference type="PROSITE" id="PS51675"/>
    </source>
</evidence>
<dbReference type="EC" id="2.1.1.221" evidence="1"/>
<keyword evidence="4" id="KW-0808">Transferase</keyword>
<evidence type="ECO:0000256" key="4">
    <source>
        <dbReference type="ARBA" id="ARBA00022679"/>
    </source>
</evidence>
<dbReference type="PROSITE" id="PS51675">
    <property type="entry name" value="SAM_MT_TRM10"/>
    <property type="match status" value="1"/>
</dbReference>
<sequence>MEERPTKIQKCSHDGSGASVVFPLTEAADGILLKPTSNSDESHEHDKNDSAKISDSNHIKTITYSRVSTSIDDSQNTPSNTSMASQTHQPSSSTIPAADPTGMPLSKNAQKRLLRAQKWDESRAERKAFKKQKDKERKERKRQKAALEASNPLSNTTTTKPAIQDPSPDRKRQLPTQLPVTFIFDCDFDSYMNDKELVSLTAQVTRSYSDNKHAKYRAHMCISSFSGRMKERLETVMMGHYKGWKGVRFFEEDFVKVAERAGEWMRGEEGGKVAGALEGWRGGSGVVGDGTGADIEHARNAEEKETQGRQAENIGGTPRNQPDVTGAGGGTGQAEKDESDEADEGGSSEVKPGDPSEDSSTNSFPQGETIYLTADSPNILTHLTPFSTYIFGAIVDKNRYKGLCYKRALDNRIKTARLPIGQYMKMNSRKVLTTNHVNEIMLKWFELGDWGAAFMSVIPKRKGGELLSYASEHDGILFAGENGDDGENSEHGEVQADAGEIEVIDGDDASAIEAGQIAEKSADRPQMTGT</sequence>
<keyword evidence="5" id="KW-0949">S-adenosyl-L-methionine</keyword>
<feature type="compositionally biased region" description="Basic and acidic residues" evidence="9">
    <location>
        <begin position="40"/>
        <end position="58"/>
    </location>
</feature>
<feature type="compositionally biased region" description="Basic and acidic residues" evidence="9">
    <location>
        <begin position="117"/>
        <end position="137"/>
    </location>
</feature>
<feature type="region of interest" description="Disordered" evidence="9">
    <location>
        <begin position="32"/>
        <end position="174"/>
    </location>
</feature>
<dbReference type="GO" id="GO:0002939">
    <property type="term" value="P:tRNA N1-guanine methylation"/>
    <property type="evidence" value="ECO:0007669"/>
    <property type="project" value="TreeGrafter"/>
</dbReference>
<dbReference type="PANTHER" id="PTHR13563:SF13">
    <property type="entry name" value="TRNA METHYLTRANSFERASE 10 HOMOLOG A"/>
    <property type="match status" value="1"/>
</dbReference>
<dbReference type="GO" id="GO:0005634">
    <property type="term" value="C:nucleus"/>
    <property type="evidence" value="ECO:0007669"/>
    <property type="project" value="TreeGrafter"/>
</dbReference>
<keyword evidence="12" id="KW-1185">Reference proteome</keyword>
<evidence type="ECO:0000256" key="3">
    <source>
        <dbReference type="ARBA" id="ARBA00022603"/>
    </source>
</evidence>
<dbReference type="GO" id="GO:0052905">
    <property type="term" value="F:tRNA (guanosine(9)-N1)-methyltransferase activity"/>
    <property type="evidence" value="ECO:0007669"/>
    <property type="project" value="UniProtKB-EC"/>
</dbReference>
<feature type="compositionally biased region" description="Polar residues" evidence="9">
    <location>
        <begin position="59"/>
        <end position="95"/>
    </location>
</feature>